<organism evidence="2">
    <name type="scientific">Tanacetum cinerariifolium</name>
    <name type="common">Dalmatian daisy</name>
    <name type="synonym">Chrysanthemum cinerariifolium</name>
    <dbReference type="NCBI Taxonomy" id="118510"/>
    <lineage>
        <taxon>Eukaryota</taxon>
        <taxon>Viridiplantae</taxon>
        <taxon>Streptophyta</taxon>
        <taxon>Embryophyta</taxon>
        <taxon>Tracheophyta</taxon>
        <taxon>Spermatophyta</taxon>
        <taxon>Magnoliopsida</taxon>
        <taxon>eudicotyledons</taxon>
        <taxon>Gunneridae</taxon>
        <taxon>Pentapetalae</taxon>
        <taxon>asterids</taxon>
        <taxon>campanulids</taxon>
        <taxon>Asterales</taxon>
        <taxon>Asteraceae</taxon>
        <taxon>Asteroideae</taxon>
        <taxon>Anthemideae</taxon>
        <taxon>Anthemidinae</taxon>
        <taxon>Tanacetum</taxon>
    </lineage>
</organism>
<gene>
    <name evidence="2" type="ORF">Tci_608079</name>
</gene>
<dbReference type="AlphaFoldDB" id="A0A699JH28"/>
<proteinExistence type="predicted"/>
<feature type="region of interest" description="Disordered" evidence="1">
    <location>
        <begin position="172"/>
        <end position="208"/>
    </location>
</feature>
<sequence>KLENENVELEFQVLNYAKENAHLKTIYKNLFDTISITRTQTKTIIASLQNKLHYTIYENAKLRAQLFNKVSDQKDNTRGTSANTKFAKKSITRNLPKVGKTHALSKPVTSYSISTPQESKVVKNDKVIAPGMFRINPFKTSREEKHVPNKVRASVKTKPITVSQPTVFTKKDVNSDLDGLSSTGINNTKTRRPHPRSNTKNDRNKKHMSSACNNVKFVTQDVKVVCAMCKQCLISANHDECLLNYVNGKISCGKKQKENVSINENQKKQQPKVKKIKKVGFIKRLATRVDNTKTRRPKPRSNTKHDRVPSASKSSRNKNKQLK</sequence>
<feature type="compositionally biased region" description="Basic residues" evidence="1">
    <location>
        <begin position="189"/>
        <end position="208"/>
    </location>
</feature>
<reference evidence="2" key="1">
    <citation type="journal article" date="2019" name="Sci. Rep.">
        <title>Draft genome of Tanacetum cinerariifolium, the natural source of mosquito coil.</title>
        <authorList>
            <person name="Yamashiro T."/>
            <person name="Shiraishi A."/>
            <person name="Satake H."/>
            <person name="Nakayama K."/>
        </authorList>
    </citation>
    <scope>NUCLEOTIDE SEQUENCE</scope>
</reference>
<evidence type="ECO:0000313" key="2">
    <source>
        <dbReference type="EMBL" id="GFA36107.1"/>
    </source>
</evidence>
<feature type="region of interest" description="Disordered" evidence="1">
    <location>
        <begin position="284"/>
        <end position="323"/>
    </location>
</feature>
<accession>A0A699JH28</accession>
<protein>
    <recommendedName>
        <fullName evidence="3">Integrase, catalytic region, zinc finger, CCHC-type, peptidase aspartic, catalytic</fullName>
    </recommendedName>
</protein>
<evidence type="ECO:0000256" key="1">
    <source>
        <dbReference type="SAM" id="MobiDB-lite"/>
    </source>
</evidence>
<name>A0A699JH28_TANCI</name>
<feature type="non-terminal residue" evidence="2">
    <location>
        <position position="1"/>
    </location>
</feature>
<dbReference type="EMBL" id="BKCJ010410878">
    <property type="protein sequence ID" value="GFA36107.1"/>
    <property type="molecule type" value="Genomic_DNA"/>
</dbReference>
<comment type="caution">
    <text evidence="2">The sequence shown here is derived from an EMBL/GenBank/DDBJ whole genome shotgun (WGS) entry which is preliminary data.</text>
</comment>
<evidence type="ECO:0008006" key="3">
    <source>
        <dbReference type="Google" id="ProtNLM"/>
    </source>
</evidence>